<evidence type="ECO:0000313" key="2">
    <source>
        <dbReference type="Proteomes" id="UP001420932"/>
    </source>
</evidence>
<organism evidence="1 2">
    <name type="scientific">Stephania yunnanensis</name>
    <dbReference type="NCBI Taxonomy" id="152371"/>
    <lineage>
        <taxon>Eukaryota</taxon>
        <taxon>Viridiplantae</taxon>
        <taxon>Streptophyta</taxon>
        <taxon>Embryophyta</taxon>
        <taxon>Tracheophyta</taxon>
        <taxon>Spermatophyta</taxon>
        <taxon>Magnoliopsida</taxon>
        <taxon>Ranunculales</taxon>
        <taxon>Menispermaceae</taxon>
        <taxon>Menispermoideae</taxon>
        <taxon>Cissampelideae</taxon>
        <taxon>Stephania</taxon>
    </lineage>
</organism>
<gene>
    <name evidence="1" type="ORF">Syun_002208</name>
</gene>
<comment type="caution">
    <text evidence="1">The sequence shown here is derived from an EMBL/GenBank/DDBJ whole genome shotgun (WGS) entry which is preliminary data.</text>
</comment>
<dbReference type="EMBL" id="JBBNAF010000001">
    <property type="protein sequence ID" value="KAK9170068.1"/>
    <property type="molecule type" value="Genomic_DNA"/>
</dbReference>
<protein>
    <submittedName>
        <fullName evidence="1">Uncharacterized protein</fullName>
    </submittedName>
</protein>
<dbReference type="Proteomes" id="UP001420932">
    <property type="component" value="Unassembled WGS sequence"/>
</dbReference>
<evidence type="ECO:0000313" key="1">
    <source>
        <dbReference type="EMBL" id="KAK9170068.1"/>
    </source>
</evidence>
<reference evidence="1 2" key="1">
    <citation type="submission" date="2024-01" db="EMBL/GenBank/DDBJ databases">
        <title>Genome assemblies of Stephania.</title>
        <authorList>
            <person name="Yang L."/>
        </authorList>
    </citation>
    <scope>NUCLEOTIDE SEQUENCE [LARGE SCALE GENOMIC DNA]</scope>
    <source>
        <strain evidence="1">YNDBR</strain>
        <tissue evidence="1">Leaf</tissue>
    </source>
</reference>
<proteinExistence type="predicted"/>
<keyword evidence="2" id="KW-1185">Reference proteome</keyword>
<sequence>MREACRIRSAKSDCLLMKHVEVESNRIGILNLECAVRPPGNDMAAIPDVSCSQ</sequence>
<name>A0AAP0LF29_9MAGN</name>
<dbReference type="AlphaFoldDB" id="A0AAP0LF29"/>
<accession>A0AAP0LF29</accession>